<sequence>MSDPRAATPNTPASWAGSGTQRPHVLIVTADEDLKQFLGEGLVYGGFWTSTVASAVQALEVFRLRSFDLALVDAALGGIGAAEMIRRLRGRSDRAGADTPRTDVPILLVADDPGRAGPAAEEADATLAAPLDLEDLVPHLHGVFAAWQRAHPGRPMADEVALRHDPATADASGTVP</sequence>
<evidence type="ECO:0000259" key="2">
    <source>
        <dbReference type="PROSITE" id="PS50110"/>
    </source>
</evidence>
<dbReference type="EMBL" id="CADCWG010000065">
    <property type="protein sequence ID" value="CAA9543190.1"/>
    <property type="molecule type" value="Genomic_DNA"/>
</dbReference>
<accession>A0A6J4U7U6</accession>
<protein>
    <recommendedName>
        <fullName evidence="2">Response regulatory domain-containing protein</fullName>
    </recommendedName>
</protein>
<feature type="modified residue" description="4-aspartylphosphate" evidence="1">
    <location>
        <position position="73"/>
    </location>
</feature>
<dbReference type="Gene3D" id="3.40.50.2300">
    <property type="match status" value="1"/>
</dbReference>
<dbReference type="GO" id="GO:0000160">
    <property type="term" value="P:phosphorelay signal transduction system"/>
    <property type="evidence" value="ECO:0007669"/>
    <property type="project" value="InterPro"/>
</dbReference>
<evidence type="ECO:0000313" key="3">
    <source>
        <dbReference type="EMBL" id="CAA9543190.1"/>
    </source>
</evidence>
<organism evidence="3">
    <name type="scientific">uncultured Thermomicrobiales bacterium</name>
    <dbReference type="NCBI Taxonomy" id="1645740"/>
    <lineage>
        <taxon>Bacteria</taxon>
        <taxon>Pseudomonadati</taxon>
        <taxon>Thermomicrobiota</taxon>
        <taxon>Thermomicrobia</taxon>
        <taxon>Thermomicrobiales</taxon>
        <taxon>environmental samples</taxon>
    </lineage>
</organism>
<feature type="domain" description="Response regulatory" evidence="2">
    <location>
        <begin position="24"/>
        <end position="144"/>
    </location>
</feature>
<reference evidence="3" key="1">
    <citation type="submission" date="2020-02" db="EMBL/GenBank/DDBJ databases">
        <authorList>
            <person name="Meier V. D."/>
        </authorList>
    </citation>
    <scope>NUCLEOTIDE SEQUENCE</scope>
    <source>
        <strain evidence="3">AVDCRST_MAG49</strain>
    </source>
</reference>
<proteinExistence type="predicted"/>
<gene>
    <name evidence="3" type="ORF">AVDCRST_MAG49-1066</name>
</gene>
<dbReference type="InterPro" id="IPR001789">
    <property type="entry name" value="Sig_transdc_resp-reg_receiver"/>
</dbReference>
<keyword evidence="1" id="KW-0597">Phosphoprotein</keyword>
<dbReference type="AlphaFoldDB" id="A0A6J4U7U6"/>
<name>A0A6J4U7U6_9BACT</name>
<dbReference type="SUPFAM" id="SSF52172">
    <property type="entry name" value="CheY-like"/>
    <property type="match status" value="1"/>
</dbReference>
<dbReference type="InterPro" id="IPR011006">
    <property type="entry name" value="CheY-like_superfamily"/>
</dbReference>
<dbReference type="PROSITE" id="PS50110">
    <property type="entry name" value="RESPONSE_REGULATORY"/>
    <property type="match status" value="1"/>
</dbReference>
<evidence type="ECO:0000256" key="1">
    <source>
        <dbReference type="PROSITE-ProRule" id="PRU00169"/>
    </source>
</evidence>